<evidence type="ECO:0000313" key="4">
    <source>
        <dbReference type="EMBL" id="KAF7989551.1"/>
    </source>
</evidence>
<protein>
    <recommendedName>
        <fullName evidence="6">Farnesol dehydrogenase-like</fullName>
    </recommendedName>
</protein>
<dbReference type="Gene3D" id="3.40.50.720">
    <property type="entry name" value="NAD(P)-binding Rossmann-like Domain"/>
    <property type="match status" value="1"/>
</dbReference>
<dbReference type="PANTHER" id="PTHR43115:SF4">
    <property type="entry name" value="DEHYDROGENASE_REDUCTASE SDR FAMILY MEMBER 11"/>
    <property type="match status" value="1"/>
</dbReference>
<sequence length="250" mass="27297">MERWNNKVAVVTGASAGIGLEITKTLLRHGLNVVGLARRKEKMEKELNNFNDAKGKFYAHQCDVANENDVKSAFEWIKKNVGTIQVLVNNAGLGFPGSIADITNETVKTIVGVNLLGVIWCTKEALKIMKGESQLESIIININSIEGHRVYKFLDLDVNVYPATKHGVTGFSESLRSELMGQKIRVTNLCPGLVKTDIAGANGIDQGIWSEPHIQSKDIADAVTYVIGAPSNVQITELIIRPLGERAVAY</sequence>
<dbReference type="InterPro" id="IPR036291">
    <property type="entry name" value="NAD(P)-bd_dom_sf"/>
</dbReference>
<dbReference type="Pfam" id="PF00106">
    <property type="entry name" value="adh_short"/>
    <property type="match status" value="1"/>
</dbReference>
<name>A0A834XRL6_APHGI</name>
<dbReference type="PRINTS" id="PR00080">
    <property type="entry name" value="SDRFAMILY"/>
</dbReference>
<reference evidence="4 5" key="1">
    <citation type="submission" date="2020-08" db="EMBL/GenBank/DDBJ databases">
        <title>Aphidius gifuensis genome sequencing and assembly.</title>
        <authorList>
            <person name="Du Z."/>
        </authorList>
    </citation>
    <scope>NUCLEOTIDE SEQUENCE [LARGE SCALE GENOMIC DNA]</scope>
    <source>
        <strain evidence="4">YNYX2018</strain>
        <tissue evidence="4">Adults</tissue>
    </source>
</reference>
<dbReference type="GO" id="GO:0016616">
    <property type="term" value="F:oxidoreductase activity, acting on the CH-OH group of donors, NAD or NADP as acceptor"/>
    <property type="evidence" value="ECO:0007669"/>
    <property type="project" value="UniProtKB-ARBA"/>
</dbReference>
<dbReference type="SUPFAM" id="SSF51735">
    <property type="entry name" value="NAD(P)-binding Rossmann-fold domains"/>
    <property type="match status" value="1"/>
</dbReference>
<dbReference type="Proteomes" id="UP000639338">
    <property type="component" value="Unassembled WGS sequence"/>
</dbReference>
<evidence type="ECO:0000256" key="2">
    <source>
        <dbReference type="ARBA" id="ARBA00023002"/>
    </source>
</evidence>
<evidence type="ECO:0008006" key="6">
    <source>
        <dbReference type="Google" id="ProtNLM"/>
    </source>
</evidence>
<gene>
    <name evidence="4" type="ORF">HCN44_008225</name>
</gene>
<dbReference type="OrthoDB" id="1933717at2759"/>
<evidence type="ECO:0000256" key="3">
    <source>
        <dbReference type="RuleBase" id="RU000363"/>
    </source>
</evidence>
<keyword evidence="2" id="KW-0560">Oxidoreductase</keyword>
<comment type="similarity">
    <text evidence="1 3">Belongs to the short-chain dehydrogenases/reductases (SDR) family.</text>
</comment>
<dbReference type="AlphaFoldDB" id="A0A834XRL6"/>
<dbReference type="FunFam" id="3.40.50.720:FF:000047">
    <property type="entry name" value="NADP-dependent L-serine/L-allo-threonine dehydrogenase"/>
    <property type="match status" value="1"/>
</dbReference>
<dbReference type="PRINTS" id="PR00081">
    <property type="entry name" value="GDHRDH"/>
</dbReference>
<accession>A0A834XRL6</accession>
<comment type="caution">
    <text evidence="4">The sequence shown here is derived from an EMBL/GenBank/DDBJ whole genome shotgun (WGS) entry which is preliminary data.</text>
</comment>
<evidence type="ECO:0000313" key="5">
    <source>
        <dbReference type="Proteomes" id="UP000639338"/>
    </source>
</evidence>
<dbReference type="InterPro" id="IPR002347">
    <property type="entry name" value="SDR_fam"/>
</dbReference>
<proteinExistence type="inferred from homology"/>
<evidence type="ECO:0000256" key="1">
    <source>
        <dbReference type="ARBA" id="ARBA00006484"/>
    </source>
</evidence>
<organism evidence="4 5">
    <name type="scientific">Aphidius gifuensis</name>
    <name type="common">Parasitoid wasp</name>
    <dbReference type="NCBI Taxonomy" id="684658"/>
    <lineage>
        <taxon>Eukaryota</taxon>
        <taxon>Metazoa</taxon>
        <taxon>Ecdysozoa</taxon>
        <taxon>Arthropoda</taxon>
        <taxon>Hexapoda</taxon>
        <taxon>Insecta</taxon>
        <taxon>Pterygota</taxon>
        <taxon>Neoptera</taxon>
        <taxon>Endopterygota</taxon>
        <taxon>Hymenoptera</taxon>
        <taxon>Apocrita</taxon>
        <taxon>Ichneumonoidea</taxon>
        <taxon>Braconidae</taxon>
        <taxon>Aphidiinae</taxon>
        <taxon>Aphidius</taxon>
    </lineage>
</organism>
<keyword evidence="5" id="KW-1185">Reference proteome</keyword>
<dbReference type="EMBL" id="JACMRX010000005">
    <property type="protein sequence ID" value="KAF7989551.1"/>
    <property type="molecule type" value="Genomic_DNA"/>
</dbReference>
<dbReference type="PANTHER" id="PTHR43115">
    <property type="entry name" value="DEHYDROGENASE/REDUCTASE SDR FAMILY MEMBER 11"/>
    <property type="match status" value="1"/>
</dbReference>